<evidence type="ECO:0000313" key="1">
    <source>
        <dbReference type="EMBL" id="VVC93094.1"/>
    </source>
</evidence>
<proteinExistence type="predicted"/>
<accession>A0A5E4Q499</accession>
<gene>
    <name evidence="1" type="ORF">LSINAPIS_LOCUS5357</name>
</gene>
<dbReference type="AlphaFoldDB" id="A0A5E4Q499"/>
<dbReference type="Proteomes" id="UP000324832">
    <property type="component" value="Unassembled WGS sequence"/>
</dbReference>
<sequence>MSFLCIECSNMISIQCPMAVAVPPLTWKVDLLLLGAHLGIVLLVTSRTLQLISLLRLENGQGHFCLSCPRMILCSHKRKKSTYIYSKWQ</sequence>
<organism evidence="1 2">
    <name type="scientific">Leptidea sinapis</name>
    <dbReference type="NCBI Taxonomy" id="189913"/>
    <lineage>
        <taxon>Eukaryota</taxon>
        <taxon>Metazoa</taxon>
        <taxon>Ecdysozoa</taxon>
        <taxon>Arthropoda</taxon>
        <taxon>Hexapoda</taxon>
        <taxon>Insecta</taxon>
        <taxon>Pterygota</taxon>
        <taxon>Neoptera</taxon>
        <taxon>Endopterygota</taxon>
        <taxon>Lepidoptera</taxon>
        <taxon>Glossata</taxon>
        <taxon>Ditrysia</taxon>
        <taxon>Papilionoidea</taxon>
        <taxon>Pieridae</taxon>
        <taxon>Dismorphiinae</taxon>
        <taxon>Leptidea</taxon>
    </lineage>
</organism>
<protein>
    <submittedName>
        <fullName evidence="1">Uncharacterized protein</fullName>
    </submittedName>
</protein>
<evidence type="ECO:0000313" key="2">
    <source>
        <dbReference type="Proteomes" id="UP000324832"/>
    </source>
</evidence>
<keyword evidence="2" id="KW-1185">Reference proteome</keyword>
<name>A0A5E4Q499_9NEOP</name>
<dbReference type="EMBL" id="FZQP02001515">
    <property type="protein sequence ID" value="VVC93094.1"/>
    <property type="molecule type" value="Genomic_DNA"/>
</dbReference>
<reference evidence="1 2" key="1">
    <citation type="submission" date="2017-07" db="EMBL/GenBank/DDBJ databases">
        <authorList>
            <person name="Talla V."/>
            <person name="Backstrom N."/>
        </authorList>
    </citation>
    <scope>NUCLEOTIDE SEQUENCE [LARGE SCALE GENOMIC DNA]</scope>
</reference>